<dbReference type="Pfam" id="PF00905">
    <property type="entry name" value="Transpeptidase"/>
    <property type="match status" value="1"/>
</dbReference>
<dbReference type="Pfam" id="PF03793">
    <property type="entry name" value="PASTA"/>
    <property type="match status" value="1"/>
</dbReference>
<dbReference type="EMBL" id="AP027059">
    <property type="protein sequence ID" value="BDU50276.1"/>
    <property type="molecule type" value="Genomic_DNA"/>
</dbReference>
<evidence type="ECO:0000259" key="4">
    <source>
        <dbReference type="PROSITE" id="PS51178"/>
    </source>
</evidence>
<dbReference type="GO" id="GO:0051301">
    <property type="term" value="P:cell division"/>
    <property type="evidence" value="ECO:0007669"/>
    <property type="project" value="UniProtKB-KW"/>
</dbReference>
<dbReference type="PANTHER" id="PTHR30627">
    <property type="entry name" value="PEPTIDOGLYCAN D,D-TRANSPEPTIDASE"/>
    <property type="match status" value="1"/>
</dbReference>
<organism evidence="5 6">
    <name type="scientific">Haliovirga abyssi</name>
    <dbReference type="NCBI Taxonomy" id="2996794"/>
    <lineage>
        <taxon>Bacteria</taxon>
        <taxon>Fusobacteriati</taxon>
        <taxon>Fusobacteriota</taxon>
        <taxon>Fusobacteriia</taxon>
        <taxon>Fusobacteriales</taxon>
        <taxon>Haliovirgaceae</taxon>
        <taxon>Haliovirga</taxon>
    </lineage>
</organism>
<dbReference type="Pfam" id="PF03717">
    <property type="entry name" value="PBP_dimer"/>
    <property type="match status" value="1"/>
</dbReference>
<dbReference type="Gene3D" id="3.30.450.330">
    <property type="match status" value="1"/>
</dbReference>
<sequence length="655" mass="73811">MKEVFKISLKITLKSKVIIIYIIIIIAFIVAIYQLSMIQIFNNKFWKKEAYNQYYQNGTPIGHRGKIETLNGEEIAYDIPMYQIILDPTQIENGKEEKASAILSENLKLDKKQILRTILDKKSKKSKYYKVGKSISVETESKIKKLFIKNKINGFFVGEDTKRIYPNFYIFNSITGFVGGDKKGKYGIEKMFDKRLKGAKGFSRVSKFKEKYSLSFGGKEEFISPKDGQTIVLTIDYTMQHILYEEMYKMFEETKSNWAAGVIVEANTGKILAMVSLPATDNKVYIKNNVIYNTYEPGSVFKPLIMGAALDEGIVKPDDIFYCPGKIKVYDRTIKDHDNSTIGYLTLKKIISKSSNVGMVQIGERFSKTSFNNWLHRYGFGAPTGIKLFKESSLKIGNPKKWSGVKIPTMSFGQGIAVTPIQLAMALTSVVNGGILYKPRIVERIEDGDIIFDNNKPEIRNRTISKETSELIKTYLRDVVENGTGKNAKIEGYDIGGKTGTSQKAENGKYGKGKYTASFVGVLPLKKPKYVALVVYDEPKGKKIYGGQIAAPVIKNVFERIAKYKDILPNNLETKTVILNGETAIENSEIKADNSNIKNYMPNLIGKTKREALGEISNITQNVEIEGEGKITFQSPKPGTPKNKIDKVYLKFQEK</sequence>
<accession>A0AAU9D2R6</accession>
<dbReference type="GO" id="GO:0005886">
    <property type="term" value="C:plasma membrane"/>
    <property type="evidence" value="ECO:0007669"/>
    <property type="project" value="TreeGrafter"/>
</dbReference>
<dbReference type="CDD" id="cd06575">
    <property type="entry name" value="PASTA_Pbp2x-like_2"/>
    <property type="match status" value="1"/>
</dbReference>
<dbReference type="InterPro" id="IPR005311">
    <property type="entry name" value="PBP_dimer"/>
</dbReference>
<evidence type="ECO:0000313" key="6">
    <source>
        <dbReference type="Proteomes" id="UP001321582"/>
    </source>
</evidence>
<keyword evidence="3" id="KW-1133">Transmembrane helix</keyword>
<evidence type="ECO:0000313" key="5">
    <source>
        <dbReference type="EMBL" id="BDU50276.1"/>
    </source>
</evidence>
<reference evidence="5 6" key="1">
    <citation type="submission" date="2022-11" db="EMBL/GenBank/DDBJ databases">
        <title>Haliovirga abyssi gen. nov., sp. nov., a mesophilic fermentative bacterium isolated from the Iheya North hydrothermal field and the proposal of Haliovirgaceae fam. nov.</title>
        <authorList>
            <person name="Miyazaki U."/>
            <person name="Tame A."/>
            <person name="Miyazaki J."/>
            <person name="Takai K."/>
            <person name="Sawayama S."/>
            <person name="Kitajima M."/>
            <person name="Okamoto A."/>
            <person name="Nakagawa S."/>
        </authorList>
    </citation>
    <scope>NUCLEOTIDE SEQUENCE [LARGE SCALE GENOMIC DNA]</scope>
    <source>
        <strain evidence="5 6">IC12</strain>
    </source>
</reference>
<dbReference type="PROSITE" id="PS51178">
    <property type="entry name" value="PASTA"/>
    <property type="match status" value="1"/>
</dbReference>
<comment type="subcellular location">
    <subcellularLocation>
        <location evidence="1">Membrane</location>
    </subcellularLocation>
</comment>
<gene>
    <name evidence="5" type="ORF">HLVA_08450</name>
</gene>
<evidence type="ECO:0000256" key="1">
    <source>
        <dbReference type="ARBA" id="ARBA00004370"/>
    </source>
</evidence>
<dbReference type="InterPro" id="IPR005543">
    <property type="entry name" value="PASTA_dom"/>
</dbReference>
<dbReference type="GO" id="GO:0008658">
    <property type="term" value="F:penicillin binding"/>
    <property type="evidence" value="ECO:0007669"/>
    <property type="project" value="InterPro"/>
</dbReference>
<dbReference type="Gene3D" id="3.40.710.10">
    <property type="entry name" value="DD-peptidase/beta-lactamase superfamily"/>
    <property type="match status" value="1"/>
</dbReference>
<proteinExistence type="predicted"/>
<dbReference type="PANTHER" id="PTHR30627:SF1">
    <property type="entry name" value="PEPTIDOGLYCAN D,D-TRANSPEPTIDASE FTSI"/>
    <property type="match status" value="1"/>
</dbReference>
<name>A0AAU9D2R6_9FUSO</name>
<dbReference type="SUPFAM" id="SSF56601">
    <property type="entry name" value="beta-lactamase/transpeptidase-like"/>
    <property type="match status" value="1"/>
</dbReference>
<dbReference type="SUPFAM" id="SSF54184">
    <property type="entry name" value="Penicillin-binding protein 2x (pbp-2x), c-terminal domain"/>
    <property type="match status" value="1"/>
</dbReference>
<evidence type="ECO:0000256" key="2">
    <source>
        <dbReference type="ARBA" id="ARBA00023136"/>
    </source>
</evidence>
<dbReference type="SUPFAM" id="SSF56519">
    <property type="entry name" value="Penicillin binding protein dimerisation domain"/>
    <property type="match status" value="1"/>
</dbReference>
<keyword evidence="2 3" id="KW-0472">Membrane</keyword>
<feature type="domain" description="PASTA" evidence="4">
    <location>
        <begin position="595"/>
        <end position="654"/>
    </location>
</feature>
<feature type="transmembrane region" description="Helical" evidence="3">
    <location>
        <begin position="20"/>
        <end position="41"/>
    </location>
</feature>
<evidence type="ECO:0000256" key="3">
    <source>
        <dbReference type="SAM" id="Phobius"/>
    </source>
</evidence>
<dbReference type="Gene3D" id="3.90.1310.10">
    <property type="entry name" value="Penicillin-binding protein 2a (Domain 2)"/>
    <property type="match status" value="1"/>
</dbReference>
<keyword evidence="6" id="KW-1185">Reference proteome</keyword>
<protein>
    <submittedName>
        <fullName evidence="5">Cell division protein FtsI</fullName>
    </submittedName>
</protein>
<keyword evidence="5" id="KW-0132">Cell division</keyword>
<keyword evidence="5" id="KW-0131">Cell cycle</keyword>
<dbReference type="InterPro" id="IPR050515">
    <property type="entry name" value="Beta-lactam/transpept"/>
</dbReference>
<dbReference type="AlphaFoldDB" id="A0AAU9D2R6"/>
<dbReference type="KEGG" id="haby:HLVA_08450"/>
<dbReference type="InterPro" id="IPR001460">
    <property type="entry name" value="PCN-bd_Tpept"/>
</dbReference>
<dbReference type="InterPro" id="IPR012338">
    <property type="entry name" value="Beta-lactam/transpept-like"/>
</dbReference>
<dbReference type="Proteomes" id="UP001321582">
    <property type="component" value="Chromosome"/>
</dbReference>
<dbReference type="InterPro" id="IPR036138">
    <property type="entry name" value="PBP_dimer_sf"/>
</dbReference>
<dbReference type="SMART" id="SM00740">
    <property type="entry name" value="PASTA"/>
    <property type="match status" value="1"/>
</dbReference>
<dbReference type="GO" id="GO:0071555">
    <property type="term" value="P:cell wall organization"/>
    <property type="evidence" value="ECO:0007669"/>
    <property type="project" value="TreeGrafter"/>
</dbReference>
<keyword evidence="3" id="KW-0812">Transmembrane</keyword>